<evidence type="ECO:0000313" key="2">
    <source>
        <dbReference type="Proteomes" id="UP000025229"/>
    </source>
</evidence>
<dbReference type="HOGENOM" id="CLU_026126_9_3_11"/>
<evidence type="ECO:0000313" key="1">
    <source>
        <dbReference type="EMBL" id="AHY47182.1"/>
    </source>
</evidence>
<dbReference type="KEGG" id="rrd:RradSPS_1899"/>
<dbReference type="Proteomes" id="UP000025229">
    <property type="component" value="Chromosome"/>
</dbReference>
<sequence>MEFLSQSGVDFVGKNIRNDLDAMQDMVRMGSQATPTTVIRDDEGETAIIGFDRRKLSELLDL</sequence>
<keyword evidence="2" id="KW-1185">Reference proteome</keyword>
<dbReference type="AlphaFoldDB" id="A0A023X3Y9"/>
<dbReference type="STRING" id="42256.RradSPS_1899"/>
<name>A0A023X3Y9_RUBRA</name>
<proteinExistence type="predicted"/>
<organism evidence="1 2">
    <name type="scientific">Rubrobacter radiotolerans</name>
    <name type="common">Arthrobacter radiotolerans</name>
    <dbReference type="NCBI Taxonomy" id="42256"/>
    <lineage>
        <taxon>Bacteria</taxon>
        <taxon>Bacillati</taxon>
        <taxon>Actinomycetota</taxon>
        <taxon>Rubrobacteria</taxon>
        <taxon>Rubrobacterales</taxon>
        <taxon>Rubrobacteraceae</taxon>
        <taxon>Rubrobacter</taxon>
    </lineage>
</organism>
<dbReference type="EMBL" id="CP007514">
    <property type="protein sequence ID" value="AHY47182.1"/>
    <property type="molecule type" value="Genomic_DNA"/>
</dbReference>
<evidence type="ECO:0008006" key="3">
    <source>
        <dbReference type="Google" id="ProtNLM"/>
    </source>
</evidence>
<protein>
    <recommendedName>
        <fullName evidence="3">Glutaredoxin</fullName>
    </recommendedName>
</protein>
<accession>A0A023X3Y9</accession>
<gene>
    <name evidence="1" type="ORF">RradSPS_1899</name>
</gene>
<dbReference type="Gene3D" id="3.40.30.10">
    <property type="entry name" value="Glutaredoxin"/>
    <property type="match status" value="1"/>
</dbReference>
<reference evidence="1 2" key="1">
    <citation type="submission" date="2014-03" db="EMBL/GenBank/DDBJ databases">
        <title>Complete genome sequence of the Radio-Resistant Rubrobacter radiotolerans RSPS-4.</title>
        <authorList>
            <person name="Egas C.C."/>
            <person name="Barroso C.C."/>
            <person name="Froufe H.J.C."/>
            <person name="Pacheco J.J."/>
            <person name="Albuquerque L.L."/>
            <person name="da Costa M.M.S."/>
        </authorList>
    </citation>
    <scope>NUCLEOTIDE SEQUENCE [LARGE SCALE GENOMIC DNA]</scope>
    <source>
        <strain evidence="1 2">RSPS-4</strain>
    </source>
</reference>